<dbReference type="InterPro" id="IPR013324">
    <property type="entry name" value="RNA_pol_sigma_r3/r4-like"/>
</dbReference>
<name>A0A482Y9U6_9EURY</name>
<evidence type="ECO:0000259" key="3">
    <source>
        <dbReference type="Pfam" id="PF04967"/>
    </source>
</evidence>
<proteinExistence type="predicted"/>
<dbReference type="PANTHER" id="PTHR34236">
    <property type="entry name" value="DIMETHYL SULFOXIDE REDUCTASE TRANSCRIPTIONAL ACTIVATOR"/>
    <property type="match status" value="1"/>
</dbReference>
<dbReference type="AlphaFoldDB" id="A0A482Y9U6"/>
<dbReference type="Gene3D" id="1.10.10.10">
    <property type="entry name" value="Winged helix-like DNA-binding domain superfamily/Winged helix DNA-binding domain"/>
    <property type="match status" value="1"/>
</dbReference>
<organism evidence="5 6">
    <name type="scientific">Natrinema hispanicum</name>
    <dbReference type="NCBI Taxonomy" id="392421"/>
    <lineage>
        <taxon>Archaea</taxon>
        <taxon>Methanobacteriati</taxon>
        <taxon>Methanobacteriota</taxon>
        <taxon>Stenosarchaea group</taxon>
        <taxon>Halobacteria</taxon>
        <taxon>Halobacteriales</taxon>
        <taxon>Natrialbaceae</taxon>
        <taxon>Natrinema</taxon>
    </lineage>
</organism>
<accession>A0A482Y9U6</accession>
<dbReference type="Pfam" id="PF24278">
    <property type="entry name" value="HVO_0513_N"/>
    <property type="match status" value="1"/>
</dbReference>
<dbReference type="RefSeq" id="WP_130499983.1">
    <property type="nucleotide sequence ID" value="NZ_SHMP01000004.1"/>
</dbReference>
<dbReference type="Proteomes" id="UP000291097">
    <property type="component" value="Unassembled WGS sequence"/>
</dbReference>
<dbReference type="Pfam" id="PF04967">
    <property type="entry name" value="HTH_10"/>
    <property type="match status" value="1"/>
</dbReference>
<gene>
    <name evidence="5" type="ORF">BDK88_1642</name>
</gene>
<keyword evidence="1" id="KW-0805">Transcription regulation</keyword>
<dbReference type="InterPro" id="IPR007050">
    <property type="entry name" value="HTH_bacterioopsin"/>
</dbReference>
<evidence type="ECO:0000313" key="5">
    <source>
        <dbReference type="EMBL" id="RZV10475.1"/>
    </source>
</evidence>
<dbReference type="OrthoDB" id="27447at2157"/>
<keyword evidence="2" id="KW-0804">Transcription</keyword>
<dbReference type="InterPro" id="IPR036388">
    <property type="entry name" value="WH-like_DNA-bd_sf"/>
</dbReference>
<evidence type="ECO:0000313" key="6">
    <source>
        <dbReference type="Proteomes" id="UP000291097"/>
    </source>
</evidence>
<sequence length="226" mass="25731">MRYLQLQIRFPPEARHPMHQFLVEQDSIQRAYLRHWNFSNPEYVTTLLHVVGDIENGREAYLSAIDAAESIQEYDVTPVDSRSFYIYIRESAQGFASRLRALLADTELLIVPPIEYGTDGEMLFEVAGEQDALQGLVANLPDHLSVSVNRLGEYDAYRESHVTALTDRQEEVLEIAHENGYYDIPRQTSVREIADEAGCSKSTAANHLRKAEARLVALYEERSVTN</sequence>
<comment type="caution">
    <text evidence="5">The sequence shown here is derived from an EMBL/GenBank/DDBJ whole genome shotgun (WGS) entry which is preliminary data.</text>
</comment>
<dbReference type="InterPro" id="IPR056493">
    <property type="entry name" value="HVO_0513_N"/>
</dbReference>
<feature type="domain" description="HTH bat-type" evidence="3">
    <location>
        <begin position="165"/>
        <end position="216"/>
    </location>
</feature>
<reference evidence="5 6" key="1">
    <citation type="submission" date="2019-02" db="EMBL/GenBank/DDBJ databases">
        <title>Genomic Encyclopedia of Archaeal and Bacterial Type Strains, Phase II (KMG-II): from individual species to whole genera.</title>
        <authorList>
            <person name="Goeker M."/>
        </authorList>
    </citation>
    <scope>NUCLEOTIDE SEQUENCE [LARGE SCALE GENOMIC DNA]</scope>
    <source>
        <strain evidence="5 6">DSM 18328</strain>
    </source>
</reference>
<protein>
    <submittedName>
        <fullName evidence="5">DNA binding protein with HTH domain</fullName>
    </submittedName>
</protein>
<evidence type="ECO:0000256" key="2">
    <source>
        <dbReference type="ARBA" id="ARBA00023163"/>
    </source>
</evidence>
<dbReference type="EMBL" id="SHMP01000004">
    <property type="protein sequence ID" value="RZV10475.1"/>
    <property type="molecule type" value="Genomic_DNA"/>
</dbReference>
<dbReference type="SUPFAM" id="SSF88659">
    <property type="entry name" value="Sigma3 and sigma4 domains of RNA polymerase sigma factors"/>
    <property type="match status" value="1"/>
</dbReference>
<evidence type="ECO:0000259" key="4">
    <source>
        <dbReference type="Pfam" id="PF24278"/>
    </source>
</evidence>
<feature type="domain" description="HVO-0513-like N-terminal" evidence="4">
    <location>
        <begin position="16"/>
        <end position="154"/>
    </location>
</feature>
<evidence type="ECO:0000256" key="1">
    <source>
        <dbReference type="ARBA" id="ARBA00023015"/>
    </source>
</evidence>
<dbReference type="PANTHER" id="PTHR34236:SF1">
    <property type="entry name" value="DIMETHYL SULFOXIDE REDUCTASE TRANSCRIPTIONAL ACTIVATOR"/>
    <property type="match status" value="1"/>
</dbReference>